<name>A0ACB8EP10_9SAUR</name>
<evidence type="ECO:0000313" key="2">
    <source>
        <dbReference type="Proteomes" id="UP000827872"/>
    </source>
</evidence>
<dbReference type="EMBL" id="CM037620">
    <property type="protein sequence ID" value="KAH7994427.1"/>
    <property type="molecule type" value="Genomic_DNA"/>
</dbReference>
<keyword evidence="2" id="KW-1185">Reference proteome</keyword>
<sequence length="100" mass="11532">MSSKPKEMFSRLRIAAAPCVLARRSAHTREKGKMLMLNPRTNKGMAFTLKERQMLGLQGLLPPKIETQDIQAMRFHRNLAKMTDPLEKYIYVMGIQERNA</sequence>
<comment type="caution">
    <text evidence="1">The sequence shown here is derived from an EMBL/GenBank/DDBJ whole genome shotgun (WGS) entry which is preliminary data.</text>
</comment>
<organism evidence="1 2">
    <name type="scientific">Sphaerodactylus townsendi</name>
    <dbReference type="NCBI Taxonomy" id="933632"/>
    <lineage>
        <taxon>Eukaryota</taxon>
        <taxon>Metazoa</taxon>
        <taxon>Chordata</taxon>
        <taxon>Craniata</taxon>
        <taxon>Vertebrata</taxon>
        <taxon>Euteleostomi</taxon>
        <taxon>Lepidosauria</taxon>
        <taxon>Squamata</taxon>
        <taxon>Bifurcata</taxon>
        <taxon>Gekkota</taxon>
        <taxon>Sphaerodactylidae</taxon>
        <taxon>Sphaerodactylus</taxon>
    </lineage>
</organism>
<proteinExistence type="predicted"/>
<reference evidence="1" key="1">
    <citation type="submission" date="2021-08" db="EMBL/GenBank/DDBJ databases">
        <title>The first chromosome-level gecko genome reveals the dynamic sex chromosomes of Neotropical dwarf geckos (Sphaerodactylidae: Sphaerodactylus).</title>
        <authorList>
            <person name="Pinto B.J."/>
            <person name="Keating S.E."/>
            <person name="Gamble T."/>
        </authorList>
    </citation>
    <scope>NUCLEOTIDE SEQUENCE</scope>
    <source>
        <strain evidence="1">TG3544</strain>
    </source>
</reference>
<protein>
    <submittedName>
        <fullName evidence="1">NAD-dependent malic enzyme, mitochondrial</fullName>
    </submittedName>
</protein>
<dbReference type="Proteomes" id="UP000827872">
    <property type="component" value="Linkage Group LG07"/>
</dbReference>
<accession>A0ACB8EP10</accession>
<evidence type="ECO:0000313" key="1">
    <source>
        <dbReference type="EMBL" id="KAH7994427.1"/>
    </source>
</evidence>
<gene>
    <name evidence="1" type="primary">ME2_1</name>
    <name evidence="1" type="ORF">K3G42_006041</name>
</gene>